<dbReference type="SUPFAM" id="SSF53335">
    <property type="entry name" value="S-adenosyl-L-methionine-dependent methyltransferases"/>
    <property type="match status" value="1"/>
</dbReference>
<dbReference type="OMA" id="LSFGTWC"/>
<dbReference type="PANTHER" id="PTHR44068:SF1">
    <property type="entry name" value="HYPOTHETICAL LOC100005854"/>
    <property type="match status" value="1"/>
</dbReference>
<sequence>MKAPVCQAYYAQGFDEAVCHTHCWRTAENCADYVLPLMKPWFKVLDVGFGPGTITCGLAAYVPEGSVVGIEPMDELISIAETNKTKMGVKNVEFLKGSCYSICFDDNTFDLVHAHQVLLHLEDPVLALKEMLRVVKPDGYVCVREADLDMITIYPEAAPLKFFFTHWRCHSKTQMGRQLKKLAMDAGFTKIDGSISQLFVSSDTERAWFYDLYTNRVKDSKEAAAAHTIAVTEDGTQYNSTHDCKLKEDTERMKQKVITCLEEFKSNKAAWAALPNWQIVCQKS</sequence>
<evidence type="ECO:0000313" key="4">
    <source>
        <dbReference type="EMBL" id="EZG69026.1"/>
    </source>
</evidence>
<dbReference type="RefSeq" id="XP_011134506.1">
    <property type="nucleotide sequence ID" value="XM_011136204.1"/>
</dbReference>
<comment type="caution">
    <text evidence="4">The sequence shown here is derived from an EMBL/GenBank/DDBJ whole genome shotgun (WGS) entry which is preliminary data.</text>
</comment>
<dbReference type="GO" id="GO:0005783">
    <property type="term" value="C:endoplasmic reticulum"/>
    <property type="evidence" value="ECO:0007669"/>
    <property type="project" value="TreeGrafter"/>
</dbReference>
<dbReference type="InterPro" id="IPR025714">
    <property type="entry name" value="Methyltranfer_dom"/>
</dbReference>
<keyword evidence="5" id="KW-1185">Reference proteome</keyword>
<protein>
    <submittedName>
        <fullName evidence="4">UbiE family methyltransferase</fullName>
    </submittedName>
</protein>
<dbReference type="AlphaFoldDB" id="A0A023B8G6"/>
<dbReference type="Gene3D" id="3.40.50.150">
    <property type="entry name" value="Vaccinia Virus protein VP39"/>
    <property type="match status" value="1"/>
</dbReference>
<dbReference type="CDD" id="cd02440">
    <property type="entry name" value="AdoMet_MTases"/>
    <property type="match status" value="1"/>
</dbReference>
<name>A0A023B8G6_GRENI</name>
<dbReference type="PANTHER" id="PTHR44068">
    <property type="entry name" value="ZGC:194242"/>
    <property type="match status" value="1"/>
</dbReference>
<reference evidence="4" key="1">
    <citation type="submission" date="2013-12" db="EMBL/GenBank/DDBJ databases">
        <authorList>
            <person name="Omoto C.K."/>
            <person name="Sibley D."/>
            <person name="Venepally P."/>
            <person name="Hadjithomas M."/>
            <person name="Karamycheva S."/>
            <person name="Brunk B."/>
            <person name="Roos D."/>
            <person name="Caler E."/>
            <person name="Lorenzi H."/>
        </authorList>
    </citation>
    <scope>NUCLEOTIDE SEQUENCE</scope>
</reference>
<dbReference type="GO" id="GO:0003838">
    <property type="term" value="F:sterol 24-C-methyltransferase activity"/>
    <property type="evidence" value="ECO:0007669"/>
    <property type="project" value="TreeGrafter"/>
</dbReference>
<comment type="similarity">
    <text evidence="2">Belongs to the class I-like SAM-binding methyltransferase superfamily. Erg6/SMT family.</text>
</comment>
<proteinExistence type="inferred from homology"/>
<dbReference type="VEuPathDB" id="CryptoDB:GNI_060260"/>
<feature type="domain" description="Methyltransferase" evidence="3">
    <location>
        <begin position="43"/>
        <end position="147"/>
    </location>
</feature>
<dbReference type="GO" id="GO:0016126">
    <property type="term" value="P:sterol biosynthetic process"/>
    <property type="evidence" value="ECO:0007669"/>
    <property type="project" value="TreeGrafter"/>
</dbReference>
<evidence type="ECO:0000256" key="1">
    <source>
        <dbReference type="ARBA" id="ARBA00022679"/>
    </source>
</evidence>
<evidence type="ECO:0000259" key="3">
    <source>
        <dbReference type="Pfam" id="PF13847"/>
    </source>
</evidence>
<dbReference type="EMBL" id="AFNH02000457">
    <property type="protein sequence ID" value="EZG69026.1"/>
    <property type="molecule type" value="Genomic_DNA"/>
</dbReference>
<dbReference type="OrthoDB" id="420711at2759"/>
<dbReference type="GeneID" id="22912209"/>
<dbReference type="eggNOG" id="KOG1269">
    <property type="taxonomic scope" value="Eukaryota"/>
</dbReference>
<dbReference type="GO" id="GO:0032259">
    <property type="term" value="P:methylation"/>
    <property type="evidence" value="ECO:0007669"/>
    <property type="project" value="UniProtKB-KW"/>
</dbReference>
<dbReference type="InterPro" id="IPR029063">
    <property type="entry name" value="SAM-dependent_MTases_sf"/>
</dbReference>
<organism evidence="4 5">
    <name type="scientific">Gregarina niphandrodes</name>
    <name type="common">Septate eugregarine</name>
    <dbReference type="NCBI Taxonomy" id="110365"/>
    <lineage>
        <taxon>Eukaryota</taxon>
        <taxon>Sar</taxon>
        <taxon>Alveolata</taxon>
        <taxon>Apicomplexa</taxon>
        <taxon>Conoidasida</taxon>
        <taxon>Gregarinasina</taxon>
        <taxon>Eugregarinorida</taxon>
        <taxon>Gregarinidae</taxon>
        <taxon>Gregarina</taxon>
    </lineage>
</organism>
<keyword evidence="4" id="KW-0489">Methyltransferase</keyword>
<evidence type="ECO:0000256" key="2">
    <source>
        <dbReference type="ARBA" id="ARBA00038188"/>
    </source>
</evidence>
<dbReference type="Proteomes" id="UP000019763">
    <property type="component" value="Unassembled WGS sequence"/>
</dbReference>
<dbReference type="InterPro" id="IPR050447">
    <property type="entry name" value="Erg6_SMT_methyltransf"/>
</dbReference>
<evidence type="ECO:0000313" key="5">
    <source>
        <dbReference type="Proteomes" id="UP000019763"/>
    </source>
</evidence>
<keyword evidence="1" id="KW-0808">Transferase</keyword>
<gene>
    <name evidence="4" type="ORF">GNI_060260</name>
</gene>
<dbReference type="Pfam" id="PF13847">
    <property type="entry name" value="Methyltransf_31"/>
    <property type="match status" value="1"/>
</dbReference>
<accession>A0A023B8G6</accession>